<evidence type="ECO:0000256" key="1">
    <source>
        <dbReference type="SAM" id="MobiDB-lite"/>
    </source>
</evidence>
<evidence type="ECO:0000313" key="2">
    <source>
        <dbReference type="EMBL" id="GMR52958.1"/>
    </source>
</evidence>
<accession>A0AAN5CY43</accession>
<dbReference type="EMBL" id="BTRK01000005">
    <property type="protein sequence ID" value="GMR52958.1"/>
    <property type="molecule type" value="Genomic_DNA"/>
</dbReference>
<feature type="non-terminal residue" evidence="2">
    <location>
        <position position="1"/>
    </location>
</feature>
<name>A0AAN5CY43_9BILA</name>
<evidence type="ECO:0000313" key="3">
    <source>
        <dbReference type="Proteomes" id="UP001328107"/>
    </source>
</evidence>
<feature type="region of interest" description="Disordered" evidence="1">
    <location>
        <begin position="98"/>
        <end position="120"/>
    </location>
</feature>
<dbReference type="Proteomes" id="UP001328107">
    <property type="component" value="Unassembled WGS sequence"/>
</dbReference>
<protein>
    <submittedName>
        <fullName evidence="2">Uncharacterized protein</fullName>
    </submittedName>
</protein>
<comment type="caution">
    <text evidence="2">The sequence shown here is derived from an EMBL/GenBank/DDBJ whole genome shotgun (WGS) entry which is preliminary data.</text>
</comment>
<feature type="compositionally biased region" description="Low complexity" evidence="1">
    <location>
        <begin position="29"/>
        <end position="40"/>
    </location>
</feature>
<organism evidence="2 3">
    <name type="scientific">Pristionchus mayeri</name>
    <dbReference type="NCBI Taxonomy" id="1317129"/>
    <lineage>
        <taxon>Eukaryota</taxon>
        <taxon>Metazoa</taxon>
        <taxon>Ecdysozoa</taxon>
        <taxon>Nematoda</taxon>
        <taxon>Chromadorea</taxon>
        <taxon>Rhabditida</taxon>
        <taxon>Rhabditina</taxon>
        <taxon>Diplogasteromorpha</taxon>
        <taxon>Diplogasteroidea</taxon>
        <taxon>Neodiplogasteridae</taxon>
        <taxon>Pristionchus</taxon>
    </lineage>
</organism>
<dbReference type="AlphaFoldDB" id="A0AAN5CY43"/>
<proteinExistence type="predicted"/>
<sequence length="120" mass="12550">SIVHLIGECKTESISTLIHFGNRGGGRGRSTSALSRPSPSRLRHGCIGGDGTTAGRPHWLYSGYSGCSGCSCCSRHSSTVAAVVTSCPSKHGHGCVEVPEGHREGKERVNMGLSKASDER</sequence>
<keyword evidence="3" id="KW-1185">Reference proteome</keyword>
<feature type="compositionally biased region" description="Basic and acidic residues" evidence="1">
    <location>
        <begin position="99"/>
        <end position="109"/>
    </location>
</feature>
<gene>
    <name evidence="2" type="ORF">PMAYCL1PPCAC_23153</name>
</gene>
<reference evidence="3" key="1">
    <citation type="submission" date="2022-10" db="EMBL/GenBank/DDBJ databases">
        <title>Genome assembly of Pristionchus species.</title>
        <authorList>
            <person name="Yoshida K."/>
            <person name="Sommer R.J."/>
        </authorList>
    </citation>
    <scope>NUCLEOTIDE SEQUENCE [LARGE SCALE GENOMIC DNA]</scope>
    <source>
        <strain evidence="3">RS5460</strain>
    </source>
</reference>
<feature type="region of interest" description="Disordered" evidence="1">
    <location>
        <begin position="21"/>
        <end position="42"/>
    </location>
</feature>